<keyword evidence="2" id="KW-0575">Peroxidase</keyword>
<dbReference type="PANTHER" id="PTHR33577">
    <property type="entry name" value="STERIGMATOCYSTIN BIOSYNTHESIS PEROXIDASE STCC-RELATED"/>
    <property type="match status" value="1"/>
</dbReference>
<gene>
    <name evidence="9" type="ORF">HRG_11390</name>
</gene>
<accession>A0A9P8MLR5</accession>
<dbReference type="RefSeq" id="XP_044715122.1">
    <property type="nucleotide sequence ID" value="XM_044869860.1"/>
</dbReference>
<protein>
    <recommendedName>
        <fullName evidence="8">Heme haloperoxidase family profile domain-containing protein</fullName>
    </recommendedName>
</protein>
<reference evidence="9" key="1">
    <citation type="submission" date="2021-09" db="EMBL/GenBank/DDBJ databases">
        <title>A high-quality genome of the endoparasitic fungus Hirsutella rhossiliensis with a comparison of Hirsutella genomes reveals transposable elements contributing to genome size variation.</title>
        <authorList>
            <person name="Lin R."/>
            <person name="Jiao Y."/>
            <person name="Sun X."/>
            <person name="Ling J."/>
            <person name="Xie B."/>
            <person name="Cheng X."/>
        </authorList>
    </citation>
    <scope>NUCLEOTIDE SEQUENCE</scope>
    <source>
        <strain evidence="9">HR02</strain>
    </source>
</reference>
<evidence type="ECO:0000256" key="3">
    <source>
        <dbReference type="ARBA" id="ARBA00022617"/>
    </source>
</evidence>
<comment type="similarity">
    <text evidence="7">Belongs to the chloroperoxidase family.</text>
</comment>
<keyword evidence="6" id="KW-0408">Iron</keyword>
<dbReference type="PROSITE" id="PS51405">
    <property type="entry name" value="HEME_HALOPEROXIDASE"/>
    <property type="match status" value="1"/>
</dbReference>
<evidence type="ECO:0000313" key="10">
    <source>
        <dbReference type="Proteomes" id="UP000824596"/>
    </source>
</evidence>
<keyword evidence="10" id="KW-1185">Reference proteome</keyword>
<dbReference type="GO" id="GO:0046872">
    <property type="term" value="F:metal ion binding"/>
    <property type="evidence" value="ECO:0007669"/>
    <property type="project" value="UniProtKB-KW"/>
</dbReference>
<dbReference type="GeneID" id="68360518"/>
<keyword evidence="5" id="KW-0560">Oxidoreductase</keyword>
<evidence type="ECO:0000256" key="7">
    <source>
        <dbReference type="ARBA" id="ARBA00025795"/>
    </source>
</evidence>
<evidence type="ECO:0000256" key="2">
    <source>
        <dbReference type="ARBA" id="ARBA00022559"/>
    </source>
</evidence>
<evidence type="ECO:0000256" key="4">
    <source>
        <dbReference type="ARBA" id="ARBA00022723"/>
    </source>
</evidence>
<name>A0A9P8MLR5_9HYPO</name>
<feature type="domain" description="Heme haloperoxidase family profile" evidence="8">
    <location>
        <begin position="1"/>
        <end position="175"/>
    </location>
</feature>
<dbReference type="Gene3D" id="1.10.489.10">
    <property type="entry name" value="Chloroperoxidase-like"/>
    <property type="match status" value="1"/>
</dbReference>
<evidence type="ECO:0000256" key="5">
    <source>
        <dbReference type="ARBA" id="ARBA00023002"/>
    </source>
</evidence>
<dbReference type="PANTHER" id="PTHR33577:SF19">
    <property type="entry name" value="HEME HALOPEROXIDASE FAMILY PROFILE DOMAIN-CONTAINING PROTEIN-RELATED"/>
    <property type="match status" value="1"/>
</dbReference>
<dbReference type="InterPro" id="IPR000028">
    <property type="entry name" value="Chloroperoxidase"/>
</dbReference>
<organism evidence="9 10">
    <name type="scientific">Hirsutella rhossiliensis</name>
    <dbReference type="NCBI Taxonomy" id="111463"/>
    <lineage>
        <taxon>Eukaryota</taxon>
        <taxon>Fungi</taxon>
        <taxon>Dikarya</taxon>
        <taxon>Ascomycota</taxon>
        <taxon>Pezizomycotina</taxon>
        <taxon>Sordariomycetes</taxon>
        <taxon>Hypocreomycetidae</taxon>
        <taxon>Hypocreales</taxon>
        <taxon>Ophiocordycipitaceae</taxon>
        <taxon>Hirsutella</taxon>
    </lineage>
</organism>
<dbReference type="EMBL" id="JAIZPD010000020">
    <property type="protein sequence ID" value="KAH0957608.1"/>
    <property type="molecule type" value="Genomic_DNA"/>
</dbReference>
<dbReference type="InterPro" id="IPR036851">
    <property type="entry name" value="Chloroperoxidase-like_sf"/>
</dbReference>
<dbReference type="Proteomes" id="UP000824596">
    <property type="component" value="Unassembled WGS sequence"/>
</dbReference>
<evidence type="ECO:0000256" key="6">
    <source>
        <dbReference type="ARBA" id="ARBA00023004"/>
    </source>
</evidence>
<proteinExistence type="inferred from homology"/>
<dbReference type="OrthoDB" id="407298at2759"/>
<dbReference type="GO" id="GO:0004601">
    <property type="term" value="F:peroxidase activity"/>
    <property type="evidence" value="ECO:0007669"/>
    <property type="project" value="UniProtKB-KW"/>
</dbReference>
<keyword evidence="3" id="KW-0349">Heme</keyword>
<evidence type="ECO:0000313" key="9">
    <source>
        <dbReference type="EMBL" id="KAH0957608.1"/>
    </source>
</evidence>
<keyword evidence="4" id="KW-0479">Metal-binding</keyword>
<comment type="caution">
    <text evidence="9">The sequence shown here is derived from an EMBL/GenBank/DDBJ whole genome shotgun (WGS) entry which is preliminary data.</text>
</comment>
<dbReference type="Pfam" id="PF01328">
    <property type="entry name" value="Peroxidase_2"/>
    <property type="match status" value="1"/>
</dbReference>
<evidence type="ECO:0000256" key="1">
    <source>
        <dbReference type="ARBA" id="ARBA00001970"/>
    </source>
</evidence>
<comment type="cofactor">
    <cofactor evidence="1">
        <name>heme b</name>
        <dbReference type="ChEBI" id="CHEBI:60344"/>
    </cofactor>
</comment>
<sequence length="199" mass="22076">MLDIIVACFRGLGVSPVSSALITADGLMESKRGLNATFDLEEVQSEEFGIEHDCSYSRKDRSQGDLRVLDPAAWNVTLNSLRKCGKMTPKCLGLAKLARIAAERKRNPRTKYDDEAAAYGALEVGMLLGTYNPAQKGTDLAFYCIRHLFQNERIPYRCRPTEVTAKFDTVLDFATALLKENEALQHTSGGLVSTREVRL</sequence>
<evidence type="ECO:0000259" key="8">
    <source>
        <dbReference type="PROSITE" id="PS51405"/>
    </source>
</evidence>
<dbReference type="AlphaFoldDB" id="A0A9P8MLR5"/>